<accession>A0A1G2N146</accession>
<keyword evidence="1" id="KW-0732">Signal</keyword>
<sequence>MKTKKIGWSMIVLVCITWCANLAVIAGPNDVPPLLGDEGVRIFSGPALQSTNTPKFRLNTMAWLRGIVSGIPMDRASDPAAVHPIPENGLQWFDFITTTNFNSWMGTTTFTNSATAAEKNHRVIVAAFGNYPVSDYWCRISSTLTNFVTTLFNVATNTTTHQPNPFSINFVGVDYGPNGQLESYPDPSIGNWVVGGDDRVFSNGEDPSTNTYTRWFRFGATAVINVGSTEEFNGVKSQFVSGLQSFTAELIKGGVVIDSKTVEEEKPTLHIEKYGDNSMIIGISGGQLWMNYKLLAATNLSRAPFLQFYSDSLHSGQSILMPITSDPERYFRLLTVMSP</sequence>
<organism evidence="2 3">
    <name type="scientific">Candidatus Taylorbacteria bacterium RIFCSPHIGHO2_12_FULL_45_16</name>
    <dbReference type="NCBI Taxonomy" id="1802315"/>
    <lineage>
        <taxon>Bacteria</taxon>
        <taxon>Candidatus Tayloriibacteriota</taxon>
    </lineage>
</organism>
<dbReference type="EMBL" id="MHRT01000005">
    <property type="protein sequence ID" value="OHA29129.1"/>
    <property type="molecule type" value="Genomic_DNA"/>
</dbReference>
<gene>
    <name evidence="2" type="ORF">A3F51_00735</name>
</gene>
<name>A0A1G2N146_9BACT</name>
<proteinExistence type="predicted"/>
<dbReference type="Proteomes" id="UP000178089">
    <property type="component" value="Unassembled WGS sequence"/>
</dbReference>
<reference evidence="2 3" key="1">
    <citation type="journal article" date="2016" name="Nat. Commun.">
        <title>Thousands of microbial genomes shed light on interconnected biogeochemical processes in an aquifer system.</title>
        <authorList>
            <person name="Anantharaman K."/>
            <person name="Brown C.T."/>
            <person name="Hug L.A."/>
            <person name="Sharon I."/>
            <person name="Castelle C.J."/>
            <person name="Probst A.J."/>
            <person name="Thomas B.C."/>
            <person name="Singh A."/>
            <person name="Wilkins M.J."/>
            <person name="Karaoz U."/>
            <person name="Brodie E.L."/>
            <person name="Williams K.H."/>
            <person name="Hubbard S.S."/>
            <person name="Banfield J.F."/>
        </authorList>
    </citation>
    <scope>NUCLEOTIDE SEQUENCE [LARGE SCALE GENOMIC DNA]</scope>
</reference>
<comment type="caution">
    <text evidence="2">The sequence shown here is derived from an EMBL/GenBank/DDBJ whole genome shotgun (WGS) entry which is preliminary data.</text>
</comment>
<feature type="signal peptide" evidence="1">
    <location>
        <begin position="1"/>
        <end position="20"/>
    </location>
</feature>
<protein>
    <submittedName>
        <fullName evidence="2">Uncharacterized protein</fullName>
    </submittedName>
</protein>
<feature type="chain" id="PRO_5009583746" evidence="1">
    <location>
        <begin position="21"/>
        <end position="339"/>
    </location>
</feature>
<evidence type="ECO:0000256" key="1">
    <source>
        <dbReference type="SAM" id="SignalP"/>
    </source>
</evidence>
<evidence type="ECO:0000313" key="3">
    <source>
        <dbReference type="Proteomes" id="UP000178089"/>
    </source>
</evidence>
<dbReference type="AlphaFoldDB" id="A0A1G2N146"/>
<evidence type="ECO:0000313" key="2">
    <source>
        <dbReference type="EMBL" id="OHA29129.1"/>
    </source>
</evidence>